<dbReference type="PRINTS" id="PR00465">
    <property type="entry name" value="EP450IV"/>
</dbReference>
<dbReference type="STRING" id="7719.ENSCINP00000028684"/>
<dbReference type="OMA" id="FVFRSVM"/>
<keyword evidence="10" id="KW-0443">Lipid metabolism</keyword>
<dbReference type="PANTHER" id="PTHR24304">
    <property type="entry name" value="CYTOCHROME P450 FAMILY 7"/>
    <property type="match status" value="1"/>
</dbReference>
<dbReference type="PIRSF" id="PIRSF000047">
    <property type="entry name" value="Cytochrome_CYPVIIA1"/>
    <property type="match status" value="1"/>
</dbReference>
<dbReference type="InParanoid" id="F6UPT3"/>
<reference evidence="17" key="1">
    <citation type="journal article" date="2002" name="Science">
        <title>The draft genome of Ciona intestinalis: insights into chordate and vertebrate origins.</title>
        <authorList>
            <person name="Dehal P."/>
            <person name="Satou Y."/>
            <person name="Campbell R.K."/>
            <person name="Chapman J."/>
            <person name="Degnan B."/>
            <person name="De Tomaso A."/>
            <person name="Davidson B."/>
            <person name="Di Gregorio A."/>
            <person name="Gelpke M."/>
            <person name="Goodstein D.M."/>
            <person name="Harafuji N."/>
            <person name="Hastings K.E."/>
            <person name="Ho I."/>
            <person name="Hotta K."/>
            <person name="Huang W."/>
            <person name="Kawashima T."/>
            <person name="Lemaire P."/>
            <person name="Martinez D."/>
            <person name="Meinertzhagen I.A."/>
            <person name="Necula S."/>
            <person name="Nonaka M."/>
            <person name="Putnam N."/>
            <person name="Rash S."/>
            <person name="Saiga H."/>
            <person name="Satake M."/>
            <person name="Terry A."/>
            <person name="Yamada L."/>
            <person name="Wang H.G."/>
            <person name="Awazu S."/>
            <person name="Azumi K."/>
            <person name="Boore J."/>
            <person name="Branno M."/>
            <person name="Chin-Bow S."/>
            <person name="DeSantis R."/>
            <person name="Doyle S."/>
            <person name="Francino P."/>
            <person name="Keys D.N."/>
            <person name="Haga S."/>
            <person name="Hayashi H."/>
            <person name="Hino K."/>
            <person name="Imai K.S."/>
            <person name="Inaba K."/>
            <person name="Kano S."/>
            <person name="Kobayashi K."/>
            <person name="Kobayashi M."/>
            <person name="Lee B.I."/>
            <person name="Makabe K.W."/>
            <person name="Manohar C."/>
            <person name="Matassi G."/>
            <person name="Medina M."/>
            <person name="Mochizuki Y."/>
            <person name="Mount S."/>
            <person name="Morishita T."/>
            <person name="Miura S."/>
            <person name="Nakayama A."/>
            <person name="Nishizaka S."/>
            <person name="Nomoto H."/>
            <person name="Ohta F."/>
            <person name="Oishi K."/>
            <person name="Rigoutsos I."/>
            <person name="Sano M."/>
            <person name="Sasaki A."/>
            <person name="Sasakura Y."/>
            <person name="Shoguchi E."/>
            <person name="Shin-i T."/>
            <person name="Spagnuolo A."/>
            <person name="Stainier D."/>
            <person name="Suzuki M.M."/>
            <person name="Tassy O."/>
            <person name="Takatori N."/>
            <person name="Tokuoka M."/>
            <person name="Yagi K."/>
            <person name="Yoshizaki F."/>
            <person name="Wada S."/>
            <person name="Zhang C."/>
            <person name="Hyatt P.D."/>
            <person name="Larimer F."/>
            <person name="Detter C."/>
            <person name="Doggett N."/>
            <person name="Glavina T."/>
            <person name="Hawkins T."/>
            <person name="Richardson P."/>
            <person name="Lucas S."/>
            <person name="Kohara Y."/>
            <person name="Levine M."/>
            <person name="Satoh N."/>
            <person name="Rokhsar D.S."/>
        </authorList>
    </citation>
    <scope>NUCLEOTIDE SEQUENCE [LARGE SCALE GENOMIC DNA]</scope>
</reference>
<dbReference type="InterPro" id="IPR024204">
    <property type="entry name" value="Cyt_P450_CYP7A1-type"/>
</dbReference>
<evidence type="ECO:0000256" key="5">
    <source>
        <dbReference type="ARBA" id="ARBA00022617"/>
    </source>
</evidence>
<evidence type="ECO:0000256" key="10">
    <source>
        <dbReference type="ARBA" id="ARBA00023098"/>
    </source>
</evidence>
<dbReference type="FunCoup" id="F6UPT3">
    <property type="interactions" value="1"/>
</dbReference>
<dbReference type="Ensembl" id="ENSCINT00000028930.2">
    <property type="protein sequence ID" value="ENSCINP00000028684.2"/>
    <property type="gene ID" value="ENSCING00000016619.2"/>
</dbReference>
<dbReference type="Pfam" id="PF00067">
    <property type="entry name" value="p450"/>
    <property type="match status" value="1"/>
</dbReference>
<reference evidence="16" key="2">
    <citation type="submission" date="2025-08" db="UniProtKB">
        <authorList>
            <consortium name="Ensembl"/>
        </authorList>
    </citation>
    <scope>IDENTIFICATION</scope>
</reference>
<comment type="subcellular location">
    <subcellularLocation>
        <location evidence="2 13">Endoplasmic reticulum membrane</location>
    </subcellularLocation>
</comment>
<evidence type="ECO:0000256" key="9">
    <source>
        <dbReference type="ARBA" id="ARBA00023004"/>
    </source>
</evidence>
<evidence type="ECO:0000313" key="16">
    <source>
        <dbReference type="Ensembl" id="ENSCINP00000028684.2"/>
    </source>
</evidence>
<dbReference type="GO" id="GO:0005506">
    <property type="term" value="F:iron ion binding"/>
    <property type="evidence" value="ECO:0007669"/>
    <property type="project" value="InterPro"/>
</dbReference>
<dbReference type="GO" id="GO:0042632">
    <property type="term" value="P:cholesterol homeostasis"/>
    <property type="evidence" value="ECO:0000318"/>
    <property type="project" value="GO_Central"/>
</dbReference>
<evidence type="ECO:0000256" key="11">
    <source>
        <dbReference type="ARBA" id="ARBA00023136"/>
    </source>
</evidence>
<comment type="pathway">
    <text evidence="3">Lipid metabolism; bile acid biosynthesis.</text>
</comment>
<evidence type="ECO:0000256" key="1">
    <source>
        <dbReference type="ARBA" id="ARBA00001971"/>
    </source>
</evidence>
<comment type="similarity">
    <text evidence="4 13">Belongs to the cytochrome P450 family.</text>
</comment>
<sequence length="488" mass="56438">MLSVILAFFVLILATYFLWNSRKRQQRDGEPNIVPYSIPYLGRAINFYKDPVKFLKECEEKYGSVFTLFMGGQYFTFVTDPFVQHIIVKEKKVLRFRNCLPPVLKHAFDYYPTAVDDEMMKLTHHYFQGKPLGLLVKQMNRNIQKWILDGNQGDAGDKWETVGLLSLVQRVMGSASFVSLFGENPKASDTLDVQRQLLNFLTVFPSLLRGLPLSLITRSREYRQDLWKSLTKSKVTKRKEIFPIIDEIVTLHEQNGENKLLPKRLLPVLVASQVNTNPSSFWILYYLLKNSEALAAVKDEMEKVLQERSKNPGNNFVCFTKEEMETMTTLDTESAINESLRLSISGGMLRKAATEYRLEIPDYGQTYTIRENDMVLVWTQVNQMDPEIFEEPEVFKYDRFLNEDGSLKTNFYKDGKLVKYAFQPFGDGSSKCPGRYWAVLELKQLVVNMLLYYDIKLIDSQEIKMDKGRVGLGALNPTKDALMSIRRK</sequence>
<comment type="cofactor">
    <cofactor evidence="1 13 14">
        <name>heme</name>
        <dbReference type="ChEBI" id="CHEBI:30413"/>
    </cofactor>
</comment>
<keyword evidence="17" id="KW-1185">Reference proteome</keyword>
<evidence type="ECO:0000256" key="8">
    <source>
        <dbReference type="ARBA" id="ARBA00023002"/>
    </source>
</evidence>
<dbReference type="GO" id="GO:0005789">
    <property type="term" value="C:endoplasmic reticulum membrane"/>
    <property type="evidence" value="ECO:0007669"/>
    <property type="project" value="UniProtKB-SubCell"/>
</dbReference>
<dbReference type="InterPro" id="IPR002403">
    <property type="entry name" value="Cyt_P450_E_grp-IV"/>
</dbReference>
<evidence type="ECO:0000256" key="4">
    <source>
        <dbReference type="ARBA" id="ARBA00010617"/>
    </source>
</evidence>
<dbReference type="PANTHER" id="PTHR24304:SF4">
    <property type="entry name" value="CYTOCHROME P450"/>
    <property type="match status" value="1"/>
</dbReference>
<dbReference type="AlphaFoldDB" id="F6UPT3"/>
<evidence type="ECO:0000256" key="13">
    <source>
        <dbReference type="PIRNR" id="PIRNR000047"/>
    </source>
</evidence>
<dbReference type="SUPFAM" id="SSF48264">
    <property type="entry name" value="Cytochrome P450"/>
    <property type="match status" value="1"/>
</dbReference>
<evidence type="ECO:0000256" key="12">
    <source>
        <dbReference type="ARBA" id="ARBA00023221"/>
    </source>
</evidence>
<accession>F6UPT3</accession>
<evidence type="ECO:0008006" key="18">
    <source>
        <dbReference type="Google" id="ProtNLM"/>
    </source>
</evidence>
<dbReference type="GeneTree" id="ENSGT00940000153141"/>
<evidence type="ECO:0000313" key="17">
    <source>
        <dbReference type="Proteomes" id="UP000008144"/>
    </source>
</evidence>
<dbReference type="Proteomes" id="UP000008144">
    <property type="component" value="Unassembled WGS sequence"/>
</dbReference>
<dbReference type="GO" id="GO:0008395">
    <property type="term" value="F:steroid hydroxylase activity"/>
    <property type="evidence" value="ECO:0000318"/>
    <property type="project" value="GO_Central"/>
</dbReference>
<proteinExistence type="inferred from homology"/>
<name>F6UPT3_CIOIN</name>
<keyword evidence="12" id="KW-0753">Steroid metabolism</keyword>
<evidence type="ECO:0000256" key="2">
    <source>
        <dbReference type="ARBA" id="ARBA00004586"/>
    </source>
</evidence>
<feature type="binding site" description="axial binding residue" evidence="14">
    <location>
        <position position="432"/>
    </location>
    <ligand>
        <name>heme</name>
        <dbReference type="ChEBI" id="CHEBI:30413"/>
    </ligand>
    <ligandPart>
        <name>Fe</name>
        <dbReference type="ChEBI" id="CHEBI:18248"/>
    </ligandPart>
</feature>
<keyword evidence="7 13" id="KW-0256">Endoplasmic reticulum</keyword>
<evidence type="ECO:0000256" key="7">
    <source>
        <dbReference type="ARBA" id="ARBA00022824"/>
    </source>
</evidence>
<evidence type="ECO:0000256" key="6">
    <source>
        <dbReference type="ARBA" id="ARBA00022723"/>
    </source>
</evidence>
<evidence type="ECO:0000256" key="15">
    <source>
        <dbReference type="PIRSR" id="PIRSR000047-2"/>
    </source>
</evidence>
<dbReference type="GO" id="GO:0020037">
    <property type="term" value="F:heme binding"/>
    <property type="evidence" value="ECO:0007669"/>
    <property type="project" value="InterPro"/>
</dbReference>
<keyword evidence="11 13" id="KW-0472">Membrane</keyword>
<dbReference type="HOGENOM" id="CLU_018012_1_3_1"/>
<keyword evidence="9 13" id="KW-0408">Iron</keyword>
<dbReference type="GO" id="GO:0006699">
    <property type="term" value="P:bile acid biosynthetic process"/>
    <property type="evidence" value="ECO:0000318"/>
    <property type="project" value="GO_Central"/>
</dbReference>
<dbReference type="InterPro" id="IPR001128">
    <property type="entry name" value="Cyt_P450"/>
</dbReference>
<organism evidence="16 17">
    <name type="scientific">Ciona intestinalis</name>
    <name type="common">Transparent sea squirt</name>
    <name type="synonym">Ascidia intestinalis</name>
    <dbReference type="NCBI Taxonomy" id="7719"/>
    <lineage>
        <taxon>Eukaryota</taxon>
        <taxon>Metazoa</taxon>
        <taxon>Chordata</taxon>
        <taxon>Tunicata</taxon>
        <taxon>Ascidiacea</taxon>
        <taxon>Phlebobranchia</taxon>
        <taxon>Cionidae</taxon>
        <taxon>Ciona</taxon>
    </lineage>
</organism>
<evidence type="ECO:0000256" key="14">
    <source>
        <dbReference type="PIRSR" id="PIRSR000047-1"/>
    </source>
</evidence>
<reference evidence="16" key="3">
    <citation type="submission" date="2025-09" db="UniProtKB">
        <authorList>
            <consortium name="Ensembl"/>
        </authorList>
    </citation>
    <scope>IDENTIFICATION</scope>
</reference>
<evidence type="ECO:0000256" key="3">
    <source>
        <dbReference type="ARBA" id="ARBA00004860"/>
    </source>
</evidence>
<dbReference type="FunFam" id="1.10.630.10:FF:000304">
    <property type="entry name" value="25-hydroxycholesterol 7-alpha-hydroxylase-like isoform X1"/>
    <property type="match status" value="1"/>
</dbReference>
<dbReference type="InterPro" id="IPR036396">
    <property type="entry name" value="Cyt_P450_sf"/>
</dbReference>
<dbReference type="Gene3D" id="1.10.630.10">
    <property type="entry name" value="Cytochrome P450"/>
    <property type="match status" value="1"/>
</dbReference>
<protein>
    <recommendedName>
        <fullName evidence="18">Cytochrome P450</fullName>
    </recommendedName>
</protein>
<keyword evidence="6 13" id="KW-0479">Metal-binding</keyword>
<keyword evidence="8" id="KW-0560">Oxidoreductase</keyword>
<feature type="binding site" evidence="15">
    <location>
        <position position="275"/>
    </location>
    <ligand>
        <name>substrate</name>
    </ligand>
</feature>
<dbReference type="InterPro" id="IPR050529">
    <property type="entry name" value="CYP450_sterol_14alpha_dmase"/>
</dbReference>
<dbReference type="GO" id="GO:0016705">
    <property type="term" value="F:oxidoreductase activity, acting on paired donors, with incorporation or reduction of molecular oxygen"/>
    <property type="evidence" value="ECO:0007669"/>
    <property type="project" value="InterPro"/>
</dbReference>
<keyword evidence="5 13" id="KW-0349">Heme</keyword>